<comment type="caution">
    <text evidence="2">The sequence shown here is derived from an EMBL/GenBank/DDBJ whole genome shotgun (WGS) entry which is preliminary data.</text>
</comment>
<feature type="transmembrane region" description="Helical" evidence="1">
    <location>
        <begin position="40"/>
        <end position="64"/>
    </location>
</feature>
<accession>A0ABW0MSH5</accession>
<proteinExistence type="predicted"/>
<feature type="transmembrane region" description="Helical" evidence="1">
    <location>
        <begin position="6"/>
        <end position="28"/>
    </location>
</feature>
<evidence type="ECO:0000313" key="2">
    <source>
        <dbReference type="EMBL" id="MFC5480834.1"/>
    </source>
</evidence>
<keyword evidence="1" id="KW-0812">Transmembrane</keyword>
<name>A0ABW0MSH5_9BURK</name>
<keyword evidence="1" id="KW-1133">Transmembrane helix</keyword>
<keyword evidence="1" id="KW-0472">Membrane</keyword>
<dbReference type="Proteomes" id="UP001596101">
    <property type="component" value="Unassembled WGS sequence"/>
</dbReference>
<evidence type="ECO:0000313" key="3">
    <source>
        <dbReference type="Proteomes" id="UP001596101"/>
    </source>
</evidence>
<organism evidence="2 3">
    <name type="scientific">Massilia suwonensis</name>
    <dbReference type="NCBI Taxonomy" id="648895"/>
    <lineage>
        <taxon>Bacteria</taxon>
        <taxon>Pseudomonadati</taxon>
        <taxon>Pseudomonadota</taxon>
        <taxon>Betaproteobacteria</taxon>
        <taxon>Burkholderiales</taxon>
        <taxon>Oxalobacteraceae</taxon>
        <taxon>Telluria group</taxon>
        <taxon>Massilia</taxon>
    </lineage>
</organism>
<dbReference type="EMBL" id="JBHSMR010000014">
    <property type="protein sequence ID" value="MFC5480834.1"/>
    <property type="molecule type" value="Genomic_DNA"/>
</dbReference>
<sequence length="80" mass="8337">MNSLAWIGIIVWGLVVTGFGLFSAAPPLEQAGELAAHDVFFLVSGGLLTCLIGIVGLLGFMGWIPGLNGPGLRNEQKSRA</sequence>
<protein>
    <submittedName>
        <fullName evidence="2">Uncharacterized protein</fullName>
    </submittedName>
</protein>
<keyword evidence="3" id="KW-1185">Reference proteome</keyword>
<reference evidence="3" key="1">
    <citation type="journal article" date="2019" name="Int. J. Syst. Evol. Microbiol.">
        <title>The Global Catalogue of Microorganisms (GCM) 10K type strain sequencing project: providing services to taxonomists for standard genome sequencing and annotation.</title>
        <authorList>
            <consortium name="The Broad Institute Genomics Platform"/>
            <consortium name="The Broad Institute Genome Sequencing Center for Infectious Disease"/>
            <person name="Wu L."/>
            <person name="Ma J."/>
        </authorList>
    </citation>
    <scope>NUCLEOTIDE SEQUENCE [LARGE SCALE GENOMIC DNA]</scope>
    <source>
        <strain evidence="3">CCUG 43111</strain>
    </source>
</reference>
<evidence type="ECO:0000256" key="1">
    <source>
        <dbReference type="SAM" id="Phobius"/>
    </source>
</evidence>
<gene>
    <name evidence="2" type="ORF">ACFPQ5_21745</name>
</gene>
<dbReference type="RefSeq" id="WP_379760723.1">
    <property type="nucleotide sequence ID" value="NZ_JBHSMR010000014.1"/>
</dbReference>